<dbReference type="GO" id="GO:0006412">
    <property type="term" value="P:translation"/>
    <property type="evidence" value="ECO:0007669"/>
    <property type="project" value="UniProtKB-UniRule"/>
</dbReference>
<dbReference type="FunFam" id="1.10.1050.10:FF:000001">
    <property type="entry name" value="30S ribosomal protein S4"/>
    <property type="match status" value="1"/>
</dbReference>
<sequence>MARYRGPLDKLSRREGFNLYLKGERSYTEKTAIAKRNYAPGQHGKNNKKMTQYGIQLRSKQALKRIYGVLEKQFRKYFEEADRKAGKTDEALMQILESRLDTVVFQMGFAVNRRTARQMIRHGHFLINGKRVDIPSYRLRAGDIVEIKEGSRTIQQVKEGMELAEKLNKSPVWLDVNKDQFKGTFTRLPSLEDMDVPVNLQDIIELYSK</sequence>
<dbReference type="NCBIfam" id="TIGR01017">
    <property type="entry name" value="rpsD_bact"/>
    <property type="match status" value="1"/>
</dbReference>
<comment type="similarity">
    <text evidence="1 7">Belongs to the universal ribosomal protein uS4 family.</text>
</comment>
<keyword evidence="3 7" id="KW-0694">RNA-binding</keyword>
<keyword evidence="5 7" id="KW-0687">Ribonucleoprotein</keyword>
<dbReference type="Proteomes" id="UP000245921">
    <property type="component" value="Unassembled WGS sequence"/>
</dbReference>
<dbReference type="InterPro" id="IPR005709">
    <property type="entry name" value="Ribosomal_uS4_bac-type"/>
</dbReference>
<dbReference type="GO" id="GO:0019843">
    <property type="term" value="F:rRNA binding"/>
    <property type="evidence" value="ECO:0007669"/>
    <property type="project" value="UniProtKB-UniRule"/>
</dbReference>
<dbReference type="InterPro" id="IPR002942">
    <property type="entry name" value="S4_RNA-bd"/>
</dbReference>
<comment type="function">
    <text evidence="7">With S5 and S12 plays an important role in translational accuracy.</text>
</comment>
<dbReference type="GO" id="GO:0042274">
    <property type="term" value="P:ribosomal small subunit biogenesis"/>
    <property type="evidence" value="ECO:0007669"/>
    <property type="project" value="TreeGrafter"/>
</dbReference>
<proteinExistence type="inferred from homology"/>
<dbReference type="Pfam" id="PF01479">
    <property type="entry name" value="S4"/>
    <property type="match status" value="1"/>
</dbReference>
<comment type="subunit">
    <text evidence="7">Part of the 30S ribosomal subunit. Contacts protein S5. The interaction surface between S4 and S5 is involved in control of translational fidelity.</text>
</comment>
<evidence type="ECO:0000256" key="4">
    <source>
        <dbReference type="ARBA" id="ARBA00022980"/>
    </source>
</evidence>
<dbReference type="InterPro" id="IPR022801">
    <property type="entry name" value="Ribosomal_uS4"/>
</dbReference>
<evidence type="ECO:0000256" key="7">
    <source>
        <dbReference type="HAMAP-Rule" id="MF_01306"/>
    </source>
</evidence>
<keyword evidence="11" id="KW-1185">Reference proteome</keyword>
<evidence type="ECO:0000259" key="8">
    <source>
        <dbReference type="SMART" id="SM00363"/>
    </source>
</evidence>
<dbReference type="NCBIfam" id="NF003717">
    <property type="entry name" value="PRK05327.1"/>
    <property type="match status" value="1"/>
</dbReference>
<dbReference type="Gene3D" id="1.10.1050.10">
    <property type="entry name" value="Ribosomal Protein S4 Delta 41, Chain A, domain 1"/>
    <property type="match status" value="1"/>
</dbReference>
<accession>A0AA45HIG2</accession>
<dbReference type="InterPro" id="IPR036986">
    <property type="entry name" value="S4_RNA-bd_sf"/>
</dbReference>
<dbReference type="SUPFAM" id="SSF55174">
    <property type="entry name" value="Alpha-L RNA-binding motif"/>
    <property type="match status" value="1"/>
</dbReference>
<gene>
    <name evidence="7" type="primary">rpsD</name>
    <name evidence="10" type="ORF">C7380_112100</name>
</gene>
<dbReference type="HAMAP" id="MF_01306_B">
    <property type="entry name" value="Ribosomal_uS4_B"/>
    <property type="match status" value="1"/>
</dbReference>
<keyword evidence="4 7" id="KW-0689">Ribosomal protein</keyword>
<evidence type="ECO:0000256" key="5">
    <source>
        <dbReference type="ARBA" id="ARBA00023274"/>
    </source>
</evidence>
<evidence type="ECO:0000256" key="2">
    <source>
        <dbReference type="ARBA" id="ARBA00022730"/>
    </source>
</evidence>
<evidence type="ECO:0000256" key="3">
    <source>
        <dbReference type="ARBA" id="ARBA00022884"/>
    </source>
</evidence>
<dbReference type="GO" id="GO:0003735">
    <property type="term" value="F:structural constituent of ribosome"/>
    <property type="evidence" value="ECO:0007669"/>
    <property type="project" value="InterPro"/>
</dbReference>
<name>A0AA45HIG2_9BACT</name>
<dbReference type="Gene3D" id="3.10.290.10">
    <property type="entry name" value="RNA-binding S4 domain"/>
    <property type="match status" value="1"/>
</dbReference>
<dbReference type="InterPro" id="IPR001912">
    <property type="entry name" value="Ribosomal_uS4_N"/>
</dbReference>
<evidence type="ECO:0000256" key="6">
    <source>
        <dbReference type="ARBA" id="ARBA00035254"/>
    </source>
</evidence>
<evidence type="ECO:0000259" key="9">
    <source>
        <dbReference type="SMART" id="SM01390"/>
    </source>
</evidence>
<dbReference type="SMART" id="SM00363">
    <property type="entry name" value="S4"/>
    <property type="match status" value="1"/>
</dbReference>
<feature type="domain" description="RNA-binding S4" evidence="8">
    <location>
        <begin position="98"/>
        <end position="158"/>
    </location>
</feature>
<dbReference type="AlphaFoldDB" id="A0AA45HIG2"/>
<dbReference type="GO" id="GO:0015935">
    <property type="term" value="C:small ribosomal subunit"/>
    <property type="evidence" value="ECO:0007669"/>
    <property type="project" value="InterPro"/>
</dbReference>
<dbReference type="FunFam" id="3.10.290.10:FF:000001">
    <property type="entry name" value="30S ribosomal protein S4"/>
    <property type="match status" value="1"/>
</dbReference>
<keyword evidence="2 7" id="KW-0699">rRNA-binding</keyword>
<organism evidence="10 11">
    <name type="scientific">Oceanotoga teriensis</name>
    <dbReference type="NCBI Taxonomy" id="515440"/>
    <lineage>
        <taxon>Bacteria</taxon>
        <taxon>Thermotogati</taxon>
        <taxon>Thermotogota</taxon>
        <taxon>Thermotogae</taxon>
        <taxon>Petrotogales</taxon>
        <taxon>Petrotogaceae</taxon>
        <taxon>Oceanotoga</taxon>
    </lineage>
</organism>
<feature type="domain" description="Small ribosomal subunit protein uS4 N-terminal" evidence="9">
    <location>
        <begin position="3"/>
        <end position="97"/>
    </location>
</feature>
<dbReference type="CDD" id="cd00165">
    <property type="entry name" value="S4"/>
    <property type="match status" value="1"/>
</dbReference>
<protein>
    <recommendedName>
        <fullName evidence="6 7">Small ribosomal subunit protein uS4</fullName>
    </recommendedName>
</protein>
<dbReference type="EMBL" id="QGGI01000012">
    <property type="protein sequence ID" value="PWJ90630.1"/>
    <property type="molecule type" value="Genomic_DNA"/>
</dbReference>
<comment type="caution">
    <text evidence="10">The sequence shown here is derived from an EMBL/GenBank/DDBJ whole genome shotgun (WGS) entry which is preliminary data.</text>
</comment>
<dbReference type="PROSITE" id="PS50889">
    <property type="entry name" value="S4"/>
    <property type="match status" value="1"/>
</dbReference>
<dbReference type="SMART" id="SM01390">
    <property type="entry name" value="Ribosomal_S4"/>
    <property type="match status" value="1"/>
</dbReference>
<dbReference type="PANTHER" id="PTHR11831">
    <property type="entry name" value="30S 40S RIBOSOMAL PROTEIN"/>
    <property type="match status" value="1"/>
</dbReference>
<dbReference type="PANTHER" id="PTHR11831:SF4">
    <property type="entry name" value="SMALL RIBOSOMAL SUBUNIT PROTEIN US4M"/>
    <property type="match status" value="1"/>
</dbReference>
<comment type="function">
    <text evidence="7">One of the primary rRNA binding proteins, it binds directly to 16S rRNA where it nucleates assembly of the body of the 30S subunit.</text>
</comment>
<dbReference type="RefSeq" id="WP_109605208.1">
    <property type="nucleotide sequence ID" value="NZ_JAMHJO010000001.1"/>
</dbReference>
<reference evidence="10 11" key="1">
    <citation type="submission" date="2018-05" db="EMBL/GenBank/DDBJ databases">
        <title>Genomic Encyclopedia of Type Strains, Phase IV (KMG-IV): sequencing the most valuable type-strain genomes for metagenomic binning, comparative biology and taxonomic classification.</title>
        <authorList>
            <person name="Goeker M."/>
        </authorList>
    </citation>
    <scope>NUCLEOTIDE SEQUENCE [LARGE SCALE GENOMIC DNA]</scope>
    <source>
        <strain evidence="10 11">DSM 24906</strain>
    </source>
</reference>
<dbReference type="Pfam" id="PF00163">
    <property type="entry name" value="Ribosomal_S4"/>
    <property type="match status" value="1"/>
</dbReference>
<evidence type="ECO:0000256" key="1">
    <source>
        <dbReference type="ARBA" id="ARBA00007465"/>
    </source>
</evidence>
<evidence type="ECO:0000313" key="11">
    <source>
        <dbReference type="Proteomes" id="UP000245921"/>
    </source>
</evidence>
<evidence type="ECO:0000313" key="10">
    <source>
        <dbReference type="EMBL" id="PWJ90630.1"/>
    </source>
</evidence>